<proteinExistence type="predicted"/>
<organism evidence="2 3">
    <name type="scientific">Brumimicrobium glaciale</name>
    <dbReference type="NCBI Taxonomy" id="200475"/>
    <lineage>
        <taxon>Bacteria</taxon>
        <taxon>Pseudomonadati</taxon>
        <taxon>Bacteroidota</taxon>
        <taxon>Flavobacteriia</taxon>
        <taxon>Flavobacteriales</taxon>
        <taxon>Crocinitomicaceae</taxon>
        <taxon>Brumimicrobium</taxon>
    </lineage>
</organism>
<reference evidence="2 3" key="1">
    <citation type="submission" date="2019-02" db="EMBL/GenBank/DDBJ databases">
        <title>Genome sequence of the sea-ice species Brumimicrobium glaciale.</title>
        <authorList>
            <person name="Bowman J.P."/>
        </authorList>
    </citation>
    <scope>NUCLEOTIDE SEQUENCE [LARGE SCALE GENOMIC DNA]</scope>
    <source>
        <strain evidence="2 3">IC156</strain>
    </source>
</reference>
<dbReference type="OrthoDB" id="1098954at2"/>
<evidence type="ECO:0000256" key="1">
    <source>
        <dbReference type="SAM" id="Phobius"/>
    </source>
</evidence>
<dbReference type="Proteomes" id="UP000293952">
    <property type="component" value="Unassembled WGS sequence"/>
</dbReference>
<name>A0A4Q4KR29_9FLAO</name>
<dbReference type="EMBL" id="SETE01000002">
    <property type="protein sequence ID" value="RYM35044.1"/>
    <property type="molecule type" value="Genomic_DNA"/>
</dbReference>
<sequence length="118" mass="13386">MGWLKFRAPGVNLEIGLGIGKLFFSALNKVEWTLALLISIVLLINLEHHSYSILGIVVLPLSLLMFQTTYLLHKLKGISKDKIEGINSLKYTIHIYYIILELIKVVILACLGYMLFKI</sequence>
<comment type="caution">
    <text evidence="2">The sequence shown here is derived from an EMBL/GenBank/DDBJ whole genome shotgun (WGS) entry which is preliminary data.</text>
</comment>
<accession>A0A4Q4KR29</accession>
<feature type="transmembrane region" description="Helical" evidence="1">
    <location>
        <begin position="52"/>
        <end position="72"/>
    </location>
</feature>
<feature type="transmembrane region" description="Helical" evidence="1">
    <location>
        <begin position="93"/>
        <end position="116"/>
    </location>
</feature>
<keyword evidence="1" id="KW-1133">Transmembrane helix</keyword>
<feature type="transmembrane region" description="Helical" evidence="1">
    <location>
        <begin position="30"/>
        <end position="46"/>
    </location>
</feature>
<protein>
    <submittedName>
        <fullName evidence="2">Uncharacterized protein</fullName>
    </submittedName>
</protein>
<keyword evidence="1" id="KW-0812">Transmembrane</keyword>
<keyword evidence="3" id="KW-1185">Reference proteome</keyword>
<evidence type="ECO:0000313" key="2">
    <source>
        <dbReference type="EMBL" id="RYM35044.1"/>
    </source>
</evidence>
<gene>
    <name evidence="2" type="ORF">ERX46_06630</name>
</gene>
<evidence type="ECO:0000313" key="3">
    <source>
        <dbReference type="Proteomes" id="UP000293952"/>
    </source>
</evidence>
<dbReference type="AlphaFoldDB" id="A0A4Q4KR29"/>
<keyword evidence="1" id="KW-0472">Membrane</keyword>
<dbReference type="RefSeq" id="WP_130093052.1">
    <property type="nucleotide sequence ID" value="NZ_SETE01000002.1"/>
</dbReference>